<protein>
    <submittedName>
        <fullName evidence="2">Uncharacterized protein</fullName>
    </submittedName>
</protein>
<evidence type="ECO:0000313" key="3">
    <source>
        <dbReference type="Proteomes" id="UP000001075"/>
    </source>
</evidence>
<gene>
    <name evidence="2" type="ORF">I79_008829</name>
</gene>
<dbReference type="AlphaFoldDB" id="G3HE55"/>
<proteinExistence type="predicted"/>
<name>G3HE55_CRIGR</name>
<feature type="region of interest" description="Disordered" evidence="1">
    <location>
        <begin position="62"/>
        <end position="81"/>
    </location>
</feature>
<reference evidence="3" key="1">
    <citation type="journal article" date="2011" name="Nat. Biotechnol.">
        <title>The genomic sequence of the Chinese hamster ovary (CHO)-K1 cell line.</title>
        <authorList>
            <person name="Xu X."/>
            <person name="Nagarajan H."/>
            <person name="Lewis N.E."/>
            <person name="Pan S."/>
            <person name="Cai Z."/>
            <person name="Liu X."/>
            <person name="Chen W."/>
            <person name="Xie M."/>
            <person name="Wang W."/>
            <person name="Hammond S."/>
            <person name="Andersen M.R."/>
            <person name="Neff N."/>
            <person name="Passarelli B."/>
            <person name="Koh W."/>
            <person name="Fan H.C."/>
            <person name="Wang J."/>
            <person name="Gui Y."/>
            <person name="Lee K.H."/>
            <person name="Betenbaugh M.J."/>
            <person name="Quake S.R."/>
            <person name="Famili I."/>
            <person name="Palsson B.O."/>
            <person name="Wang J."/>
        </authorList>
    </citation>
    <scope>NUCLEOTIDE SEQUENCE [LARGE SCALE GENOMIC DNA]</scope>
    <source>
        <strain evidence="3">CHO K1 cell line</strain>
    </source>
</reference>
<dbReference type="Proteomes" id="UP000001075">
    <property type="component" value="Unassembled WGS sequence"/>
</dbReference>
<sequence length="81" mass="9538">MKDQPEADRGNWDMMTDAPMAKEAMERVNWEREDAQEMKTADLEKRHPRGLRCDLREEATLESTSKLRHSEFKTPMSVLDE</sequence>
<accession>G3HE55</accession>
<dbReference type="InParanoid" id="G3HE55"/>
<dbReference type="EMBL" id="JH000310">
    <property type="protein sequence ID" value="EGW08780.1"/>
    <property type="molecule type" value="Genomic_DNA"/>
</dbReference>
<evidence type="ECO:0000256" key="1">
    <source>
        <dbReference type="SAM" id="MobiDB-lite"/>
    </source>
</evidence>
<organism evidence="2 3">
    <name type="scientific">Cricetulus griseus</name>
    <name type="common">Chinese hamster</name>
    <name type="synonym">Cricetulus barabensis griseus</name>
    <dbReference type="NCBI Taxonomy" id="10029"/>
    <lineage>
        <taxon>Eukaryota</taxon>
        <taxon>Metazoa</taxon>
        <taxon>Chordata</taxon>
        <taxon>Craniata</taxon>
        <taxon>Vertebrata</taxon>
        <taxon>Euteleostomi</taxon>
        <taxon>Mammalia</taxon>
        <taxon>Eutheria</taxon>
        <taxon>Euarchontoglires</taxon>
        <taxon>Glires</taxon>
        <taxon>Rodentia</taxon>
        <taxon>Myomorpha</taxon>
        <taxon>Muroidea</taxon>
        <taxon>Cricetidae</taxon>
        <taxon>Cricetinae</taxon>
        <taxon>Cricetulus</taxon>
    </lineage>
</organism>
<evidence type="ECO:0000313" key="2">
    <source>
        <dbReference type="EMBL" id="EGW08780.1"/>
    </source>
</evidence>